<sequence length="674" mass="74682">MLAQSNLIWLTEASRDLNNALQHIAKILELWFGVVAGAFMYNMVMGVAQSRHGSPVRLLTLPVGFSNLINSFDFDLWASSRATKSRSSRLVWTVVLLVSVLMGILVNLMGPATATLVLPSLKWVKTSPIPQGWFHSIDTSFRPGEGVKGNGTLVLSDLGCSAEDLASGRYSCATKWSSTRDTWVATAIDAFTTWGVWKTNGSFSGITNSGQHGMTLYLNETWSDRGTPTTWIPSRQILNQLSFDQDAVVNMSLGFDATQIGIEESLFQQYAAFNDTLGTRLRRNGTILGTLPSIWRGRPWTTRIDENRGVMCFPHCPPKTEHYWTGTIDDSLYTKCIQVGDGWAESYPGSKHRSKQFSIDADNETFPAVLVDVFSSSKAVFHHPEVPALNASTPEDRARILPASCFNETVPVGIFCNWTHFFGSHSTSGANESSYDNTLVFSRNDSDTKTSLAVSYVAKLGYTTYELDPWPGTNPLNLVQTHDLPYNRSYSPIPIDPSWTLAAWGVDWDNGHVLHNRSIARQWHSLFDHPGFENEDPWKQDYNDTTFGNTVLALLTIPVIQTLSLAGWSTGDVRHDGSMKLTLEAHIYVWAYGFDSKTAKLGGAVAITGCVIACLQFVGGFLQRRRRRTLSQVLVAALAHRSKGTTDAQQQSRFHVTDAEDKAGGLRFARWSAR</sequence>
<dbReference type="EMBL" id="PNEN01000456">
    <property type="protein sequence ID" value="PPJ58459.1"/>
    <property type="molecule type" value="Genomic_DNA"/>
</dbReference>
<gene>
    <name evidence="2" type="ORF">CBER1_08336</name>
</gene>
<evidence type="ECO:0000313" key="3">
    <source>
        <dbReference type="Proteomes" id="UP000237631"/>
    </source>
</evidence>
<evidence type="ECO:0000256" key="1">
    <source>
        <dbReference type="SAM" id="Phobius"/>
    </source>
</evidence>
<dbReference type="AlphaFoldDB" id="A0A2S6CFG4"/>
<reference evidence="3" key="1">
    <citation type="journal article" date="2017" name="bioRxiv">
        <title>Conservation of a gene cluster reveals novel cercosporin biosynthetic mechanisms and extends production to the genus Colletotrichum.</title>
        <authorList>
            <person name="de Jonge R."/>
            <person name="Ebert M.K."/>
            <person name="Huitt-Roehl C.R."/>
            <person name="Pal P."/>
            <person name="Suttle J.C."/>
            <person name="Spanner R.E."/>
            <person name="Neubauer J.D."/>
            <person name="Jurick W.M.II."/>
            <person name="Stott K.A."/>
            <person name="Secor G.A."/>
            <person name="Thomma B.P.H.J."/>
            <person name="Van de Peer Y."/>
            <person name="Townsend C.A."/>
            <person name="Bolton M.D."/>
        </authorList>
    </citation>
    <scope>NUCLEOTIDE SEQUENCE [LARGE SCALE GENOMIC DNA]</scope>
    <source>
        <strain evidence="3">CBS538.71</strain>
    </source>
</reference>
<accession>A0A2S6CFG4</accession>
<organism evidence="2 3">
    <name type="scientific">Cercospora berteroae</name>
    <dbReference type="NCBI Taxonomy" id="357750"/>
    <lineage>
        <taxon>Eukaryota</taxon>
        <taxon>Fungi</taxon>
        <taxon>Dikarya</taxon>
        <taxon>Ascomycota</taxon>
        <taxon>Pezizomycotina</taxon>
        <taxon>Dothideomycetes</taxon>
        <taxon>Dothideomycetidae</taxon>
        <taxon>Mycosphaerellales</taxon>
        <taxon>Mycosphaerellaceae</taxon>
        <taxon>Cercospora</taxon>
    </lineage>
</organism>
<keyword evidence="3" id="KW-1185">Reference proteome</keyword>
<feature type="transmembrane region" description="Helical" evidence="1">
    <location>
        <begin position="90"/>
        <end position="110"/>
    </location>
</feature>
<keyword evidence="1" id="KW-1133">Transmembrane helix</keyword>
<keyword evidence="1" id="KW-0472">Membrane</keyword>
<dbReference type="OrthoDB" id="3630721at2759"/>
<protein>
    <submittedName>
        <fullName evidence="2">Uncharacterized protein</fullName>
    </submittedName>
</protein>
<name>A0A2S6CFG4_9PEZI</name>
<keyword evidence="1" id="KW-0812">Transmembrane</keyword>
<comment type="caution">
    <text evidence="2">The sequence shown here is derived from an EMBL/GenBank/DDBJ whole genome shotgun (WGS) entry which is preliminary data.</text>
</comment>
<evidence type="ECO:0000313" key="2">
    <source>
        <dbReference type="EMBL" id="PPJ58459.1"/>
    </source>
</evidence>
<feature type="transmembrane region" description="Helical" evidence="1">
    <location>
        <begin position="601"/>
        <end position="622"/>
    </location>
</feature>
<feature type="transmembrane region" description="Helical" evidence="1">
    <location>
        <begin position="20"/>
        <end position="41"/>
    </location>
</feature>
<dbReference type="Proteomes" id="UP000237631">
    <property type="component" value="Unassembled WGS sequence"/>
</dbReference>
<proteinExistence type="predicted"/>